<evidence type="ECO:0000313" key="3">
    <source>
        <dbReference type="Proteomes" id="UP000321154"/>
    </source>
</evidence>
<accession>A0A7W3PIH4</accession>
<dbReference type="EMBL" id="JACGWW010000001">
    <property type="protein sequence ID" value="MBA8812669.1"/>
    <property type="molecule type" value="Genomic_DNA"/>
</dbReference>
<protein>
    <submittedName>
        <fullName evidence="2">Uncharacterized protein</fullName>
    </submittedName>
</protein>
<sequence>MDGIIYIDVLAALIRRVTFMLSERDEPFASDVEVSNRKSSELSRAVVLTVAPGGGTADTLRTSYVTVDVICRDEFEAVDLINLVLALATSRGNGGMVDGKPFTRAAVNGGPNEDYAADGWFKQTAQLEVGHRGRNLV</sequence>
<keyword evidence="3" id="KW-1185">Reference proteome</keyword>
<gene>
    <name evidence="2" type="ORF">FB463_000893</name>
    <name evidence="1" type="ORF">FFA01_06270</name>
</gene>
<dbReference type="AlphaFoldDB" id="A0A7W3PIH4"/>
<dbReference type="RefSeq" id="WP_146852902.1">
    <property type="nucleotide sequence ID" value="NZ_BAAAHR010000002.1"/>
</dbReference>
<reference evidence="2 4" key="2">
    <citation type="submission" date="2020-07" db="EMBL/GenBank/DDBJ databases">
        <title>Sequencing the genomes of 1000 actinobacteria strains.</title>
        <authorList>
            <person name="Klenk H.-P."/>
        </authorList>
    </citation>
    <scope>NUCLEOTIDE SEQUENCE [LARGE SCALE GENOMIC DNA]</scope>
    <source>
        <strain evidence="2 4">DSM 10309</strain>
    </source>
</reference>
<evidence type="ECO:0000313" key="1">
    <source>
        <dbReference type="EMBL" id="GEK82318.1"/>
    </source>
</evidence>
<comment type="caution">
    <text evidence="2">The sequence shown here is derived from an EMBL/GenBank/DDBJ whole genome shotgun (WGS) entry which is preliminary data.</text>
</comment>
<dbReference type="Proteomes" id="UP000321154">
    <property type="component" value="Unassembled WGS sequence"/>
</dbReference>
<name>A0A7W3PIH4_9MICO</name>
<evidence type="ECO:0000313" key="2">
    <source>
        <dbReference type="EMBL" id="MBA8812669.1"/>
    </source>
</evidence>
<evidence type="ECO:0000313" key="4">
    <source>
        <dbReference type="Proteomes" id="UP000522688"/>
    </source>
</evidence>
<dbReference type="Proteomes" id="UP000522688">
    <property type="component" value="Unassembled WGS sequence"/>
</dbReference>
<dbReference type="EMBL" id="BJUV01000004">
    <property type="protein sequence ID" value="GEK82318.1"/>
    <property type="molecule type" value="Genomic_DNA"/>
</dbReference>
<dbReference type="OrthoDB" id="5117402at2"/>
<organism evidence="2 4">
    <name type="scientific">Frigoribacterium faeni</name>
    <dbReference type="NCBI Taxonomy" id="145483"/>
    <lineage>
        <taxon>Bacteria</taxon>
        <taxon>Bacillati</taxon>
        <taxon>Actinomycetota</taxon>
        <taxon>Actinomycetes</taxon>
        <taxon>Micrococcales</taxon>
        <taxon>Microbacteriaceae</taxon>
        <taxon>Frigoribacterium</taxon>
    </lineage>
</organism>
<reference evidence="1 3" key="1">
    <citation type="submission" date="2019-07" db="EMBL/GenBank/DDBJ databases">
        <title>Whole genome shotgun sequence of Frigoribacterium faeni NBRC 103066.</title>
        <authorList>
            <person name="Hosoyama A."/>
            <person name="Uohara A."/>
            <person name="Ohji S."/>
            <person name="Ichikawa N."/>
        </authorList>
    </citation>
    <scope>NUCLEOTIDE SEQUENCE [LARGE SCALE GENOMIC DNA]</scope>
    <source>
        <strain evidence="1 3">NBRC 103066</strain>
    </source>
</reference>
<proteinExistence type="predicted"/>